<feature type="compositionally biased region" description="Polar residues" evidence="1">
    <location>
        <begin position="54"/>
        <end position="65"/>
    </location>
</feature>
<feature type="region of interest" description="Disordered" evidence="1">
    <location>
        <begin position="1"/>
        <end position="66"/>
    </location>
</feature>
<feature type="compositionally biased region" description="Acidic residues" evidence="1">
    <location>
        <begin position="24"/>
        <end position="36"/>
    </location>
</feature>
<dbReference type="EMBL" id="KE747827">
    <property type="protein sequence ID" value="RMZ71482.1"/>
    <property type="molecule type" value="Genomic_DNA"/>
</dbReference>
<reference evidence="2 3" key="1">
    <citation type="journal article" date="2014" name="PLoS ONE">
        <title>De novo Genome Assembly of the Fungal Plant Pathogen Pyrenophora semeniperda.</title>
        <authorList>
            <person name="Soliai M.M."/>
            <person name="Meyer S.E."/>
            <person name="Udall J.A."/>
            <person name="Elzinga D.E."/>
            <person name="Hermansen R.A."/>
            <person name="Bodily P.M."/>
            <person name="Hart A.A."/>
            <person name="Coleman C.E."/>
        </authorList>
    </citation>
    <scope>NUCLEOTIDE SEQUENCE [LARGE SCALE GENOMIC DNA]</scope>
    <source>
        <strain evidence="2 3">CCB06</strain>
        <tissue evidence="2">Mycelium</tissue>
    </source>
</reference>
<organism evidence="2 3">
    <name type="scientific">Pyrenophora seminiperda CCB06</name>
    <dbReference type="NCBI Taxonomy" id="1302712"/>
    <lineage>
        <taxon>Eukaryota</taxon>
        <taxon>Fungi</taxon>
        <taxon>Dikarya</taxon>
        <taxon>Ascomycota</taxon>
        <taxon>Pezizomycotina</taxon>
        <taxon>Dothideomycetes</taxon>
        <taxon>Pleosporomycetidae</taxon>
        <taxon>Pleosporales</taxon>
        <taxon>Pleosporineae</taxon>
        <taxon>Pleosporaceae</taxon>
        <taxon>Pyrenophora</taxon>
    </lineage>
</organism>
<dbReference type="OrthoDB" id="3801434at2759"/>
<proteinExistence type="predicted"/>
<dbReference type="Proteomes" id="UP000265663">
    <property type="component" value="Unassembled WGS sequence"/>
</dbReference>
<accession>A0A3M7MAI4</accession>
<evidence type="ECO:0000313" key="2">
    <source>
        <dbReference type="EMBL" id="RMZ71482.1"/>
    </source>
</evidence>
<feature type="compositionally biased region" description="Acidic residues" evidence="1">
    <location>
        <begin position="229"/>
        <end position="251"/>
    </location>
</feature>
<protein>
    <submittedName>
        <fullName evidence="2">Uncharacterized protein</fullName>
    </submittedName>
</protein>
<evidence type="ECO:0000256" key="1">
    <source>
        <dbReference type="SAM" id="MobiDB-lite"/>
    </source>
</evidence>
<dbReference type="AlphaFoldDB" id="A0A3M7MAI4"/>
<name>A0A3M7MAI4_9PLEO</name>
<sequence length="264" mass="29468">MTLLEEAMQERPPPQKPIRRREEATEEFFEDADDCALDSSPPPPNNEEWEDLSSDNPTLPNQGSESYLFPGTWPAALSDTAQALREVNAATASYVTALTRSGIGRATCSIGTAALATTNTAAFALTSWGLAKTGFGSNDLPRPLHKWLQAKEEREKRRKRKEQRKRNQEVGNGVFEDGEGSFTLGTREKVEDASEGYEGEWEARELRGMEAAVESEGEDNAIASLKELDFDEEEVEEEYDSEEDDEEDENEPSVLMGFNFQDED</sequence>
<keyword evidence="3" id="KW-1185">Reference proteome</keyword>
<gene>
    <name evidence="2" type="ORF">GMOD_00006599</name>
</gene>
<evidence type="ECO:0000313" key="3">
    <source>
        <dbReference type="Proteomes" id="UP000265663"/>
    </source>
</evidence>
<feature type="region of interest" description="Disordered" evidence="1">
    <location>
        <begin position="150"/>
        <end position="264"/>
    </location>
</feature>